<feature type="domain" description="Glyceraldehyde 3-phosphate dehydrogenase NAD(P) binding" evidence="14">
    <location>
        <begin position="3"/>
        <end position="154"/>
    </location>
</feature>
<dbReference type="InterPro" id="IPR006424">
    <property type="entry name" value="Glyceraldehyde-3-P_DH_1"/>
</dbReference>
<feature type="binding site" evidence="10">
    <location>
        <position position="318"/>
    </location>
    <ligand>
        <name>NAD(+)</name>
        <dbReference type="ChEBI" id="CHEBI:57540"/>
    </ligand>
</feature>
<evidence type="ECO:0000256" key="1">
    <source>
        <dbReference type="ARBA" id="ARBA00003501"/>
    </source>
</evidence>
<dbReference type="GO" id="GO:0004365">
    <property type="term" value="F:glyceraldehyde-3-phosphate dehydrogenase (NAD+) (phosphorylating) activity"/>
    <property type="evidence" value="ECO:0007669"/>
    <property type="project" value="UniProtKB-EC"/>
</dbReference>
<feature type="binding site" evidence="9">
    <location>
        <begin position="153"/>
        <end position="155"/>
    </location>
    <ligand>
        <name>D-glyceraldehyde 3-phosphate</name>
        <dbReference type="ChEBI" id="CHEBI:59776"/>
    </ligand>
</feature>
<keyword evidence="5 10" id="KW-0520">NAD</keyword>
<keyword evidence="4 13" id="KW-0560">Oxidoreductase</keyword>
<dbReference type="SUPFAM" id="SSF51735">
    <property type="entry name" value="NAD(P)-binding Rossmann-fold domains"/>
    <property type="match status" value="1"/>
</dbReference>
<evidence type="ECO:0000259" key="14">
    <source>
        <dbReference type="SMART" id="SM00846"/>
    </source>
</evidence>
<feature type="binding site" evidence="10">
    <location>
        <position position="122"/>
    </location>
    <ligand>
        <name>NAD(+)</name>
        <dbReference type="ChEBI" id="CHEBI:57540"/>
    </ligand>
</feature>
<dbReference type="Pfam" id="PF00044">
    <property type="entry name" value="Gp_dh_N"/>
    <property type="match status" value="1"/>
</dbReference>
<keyword evidence="6" id="KW-0324">Glycolysis</keyword>
<evidence type="ECO:0000256" key="5">
    <source>
        <dbReference type="ARBA" id="ARBA00023027"/>
    </source>
</evidence>
<feature type="binding site" evidence="10">
    <location>
        <begin position="12"/>
        <end position="13"/>
    </location>
    <ligand>
        <name>NAD(+)</name>
        <dbReference type="ChEBI" id="CHEBI:57540"/>
    </ligand>
</feature>
<dbReference type="PROSITE" id="PS00071">
    <property type="entry name" value="GAPDH"/>
    <property type="match status" value="1"/>
</dbReference>
<evidence type="ECO:0000313" key="15">
    <source>
        <dbReference type="EMBL" id="CDZ23586.1"/>
    </source>
</evidence>
<dbReference type="InterPro" id="IPR020828">
    <property type="entry name" value="GlycerAld_3-P_DH_NAD(P)-bd"/>
</dbReference>
<evidence type="ECO:0000256" key="6">
    <source>
        <dbReference type="ARBA" id="ARBA00023152"/>
    </source>
</evidence>
<evidence type="ECO:0000256" key="2">
    <source>
        <dbReference type="ARBA" id="ARBA00007406"/>
    </source>
</evidence>
<proteinExistence type="inferred from homology"/>
<dbReference type="SUPFAM" id="SSF55347">
    <property type="entry name" value="Glyceraldehyde-3-phosphate dehydrogenase-like, C-terminal domain"/>
    <property type="match status" value="1"/>
</dbReference>
<comment type="catalytic activity">
    <reaction evidence="7">
        <text>D-glyceraldehyde 3-phosphate + phosphate + NAD(+) = (2R)-3-phospho-glyceroyl phosphate + NADH + H(+)</text>
        <dbReference type="Rhea" id="RHEA:10300"/>
        <dbReference type="ChEBI" id="CHEBI:15378"/>
        <dbReference type="ChEBI" id="CHEBI:43474"/>
        <dbReference type="ChEBI" id="CHEBI:57540"/>
        <dbReference type="ChEBI" id="CHEBI:57604"/>
        <dbReference type="ChEBI" id="CHEBI:57945"/>
        <dbReference type="ChEBI" id="CHEBI:59776"/>
        <dbReference type="EC" id="1.2.1.12"/>
    </reaction>
</comment>
<dbReference type="CDD" id="cd18126">
    <property type="entry name" value="GAPDH_I_C"/>
    <property type="match status" value="1"/>
</dbReference>
<evidence type="ECO:0000256" key="9">
    <source>
        <dbReference type="PIRSR" id="PIRSR000149-2"/>
    </source>
</evidence>
<dbReference type="InterPro" id="IPR020829">
    <property type="entry name" value="GlycerAld_3-P_DH_cat"/>
</dbReference>
<dbReference type="PIRSF" id="PIRSF000149">
    <property type="entry name" value="GAP_DH"/>
    <property type="match status" value="1"/>
</dbReference>
<dbReference type="FunFam" id="3.40.50.720:FF:000020">
    <property type="entry name" value="Glyceraldehyde-3-phosphate dehydrogenase"/>
    <property type="match status" value="1"/>
</dbReference>
<dbReference type="Gene3D" id="3.30.360.10">
    <property type="entry name" value="Dihydrodipicolinate Reductase, domain 2"/>
    <property type="match status" value="1"/>
</dbReference>
<dbReference type="OrthoDB" id="9803304at2"/>
<dbReference type="GO" id="GO:0006096">
    <property type="term" value="P:glycolytic process"/>
    <property type="evidence" value="ECO:0007669"/>
    <property type="project" value="UniProtKB-KW"/>
</dbReference>
<feature type="site" description="Activates thiol group during catalysis" evidence="11">
    <location>
        <position position="181"/>
    </location>
</feature>
<accession>A0A078KJ04</accession>
<dbReference type="Gene3D" id="3.40.50.720">
    <property type="entry name" value="NAD(P)-binding Rossmann-like Domain"/>
    <property type="match status" value="1"/>
</dbReference>
<dbReference type="Pfam" id="PF02800">
    <property type="entry name" value="Gp_dh_C"/>
    <property type="match status" value="1"/>
</dbReference>
<comment type="subunit">
    <text evidence="3">Homotetramer.</text>
</comment>
<feature type="binding site" evidence="9">
    <location>
        <position position="184"/>
    </location>
    <ligand>
        <name>D-glyceraldehyde 3-phosphate</name>
        <dbReference type="ChEBI" id="CHEBI:59776"/>
    </ligand>
</feature>
<dbReference type="Proteomes" id="UP000032431">
    <property type="component" value="Chromosome I"/>
</dbReference>
<name>A0A078KJ04_9FIRM</name>
<dbReference type="FunFam" id="3.30.360.10:FF:000001">
    <property type="entry name" value="Glyceraldehyde-3-phosphate dehydrogenase"/>
    <property type="match status" value="1"/>
</dbReference>
<dbReference type="STRING" id="29343.CCDG5_0448"/>
<evidence type="ECO:0000256" key="8">
    <source>
        <dbReference type="PIRSR" id="PIRSR000149-1"/>
    </source>
</evidence>
<feature type="binding site" evidence="9">
    <location>
        <begin position="213"/>
        <end position="214"/>
    </location>
    <ligand>
        <name>D-glyceraldehyde 3-phosphate</name>
        <dbReference type="ChEBI" id="CHEBI:59776"/>
    </ligand>
</feature>
<keyword evidence="10" id="KW-0547">Nucleotide-binding</keyword>
<evidence type="ECO:0000256" key="3">
    <source>
        <dbReference type="ARBA" id="ARBA00011881"/>
    </source>
</evidence>
<dbReference type="KEGG" id="ccel:CCDG5_0448"/>
<evidence type="ECO:0000256" key="12">
    <source>
        <dbReference type="RuleBase" id="RU000397"/>
    </source>
</evidence>
<dbReference type="PRINTS" id="PR00078">
    <property type="entry name" value="G3PDHDRGNASE"/>
</dbReference>
<evidence type="ECO:0000256" key="11">
    <source>
        <dbReference type="PIRSR" id="PIRSR000149-4"/>
    </source>
</evidence>
<feature type="active site" description="Nucleophile" evidence="8">
    <location>
        <position position="154"/>
    </location>
</feature>
<dbReference type="InterPro" id="IPR020831">
    <property type="entry name" value="GlycerAld/Erythrose_P_DH"/>
</dbReference>
<keyword evidence="16" id="KW-1185">Reference proteome</keyword>
<dbReference type="PANTHER" id="PTHR10836:SF76">
    <property type="entry name" value="GLYCERALDEHYDE-3-PHOSPHATE DEHYDROGENASE-RELATED"/>
    <property type="match status" value="1"/>
</dbReference>
<dbReference type="AlphaFoldDB" id="A0A078KJ04"/>
<protein>
    <recommendedName>
        <fullName evidence="13">Glyceraldehyde-3-phosphate dehydrogenase</fullName>
        <ecNumber evidence="13">1.2.1.-</ecNumber>
    </recommendedName>
</protein>
<comment type="similarity">
    <text evidence="2 12">Belongs to the glyceraldehyde-3-phosphate dehydrogenase family.</text>
</comment>
<dbReference type="GO" id="GO:0051287">
    <property type="term" value="F:NAD binding"/>
    <property type="evidence" value="ECO:0007669"/>
    <property type="project" value="InterPro"/>
</dbReference>
<dbReference type="GO" id="GO:0006006">
    <property type="term" value="P:glucose metabolic process"/>
    <property type="evidence" value="ECO:0007669"/>
    <property type="project" value="InterPro"/>
</dbReference>
<dbReference type="NCBIfam" id="TIGR01534">
    <property type="entry name" value="GAPDH-I"/>
    <property type="match status" value="1"/>
</dbReference>
<dbReference type="EC" id="1.2.1.-" evidence="13"/>
<dbReference type="InterPro" id="IPR036291">
    <property type="entry name" value="NAD(P)-bd_dom_sf"/>
</dbReference>
<dbReference type="CDD" id="cd05214">
    <property type="entry name" value="GAPDH_I_N"/>
    <property type="match status" value="1"/>
</dbReference>
<dbReference type="PATRIC" id="fig|29343.3.peg.467"/>
<dbReference type="InterPro" id="IPR020830">
    <property type="entry name" value="GlycerAld_3-P_DH_AS"/>
</dbReference>
<evidence type="ECO:0000256" key="7">
    <source>
        <dbReference type="ARBA" id="ARBA00047698"/>
    </source>
</evidence>
<evidence type="ECO:0000256" key="13">
    <source>
        <dbReference type="RuleBase" id="RU361160"/>
    </source>
</evidence>
<dbReference type="EMBL" id="LM995447">
    <property type="protein sequence ID" value="CDZ23586.1"/>
    <property type="molecule type" value="Genomic_DNA"/>
</dbReference>
<dbReference type="HOGENOM" id="CLU_030140_0_3_9"/>
<evidence type="ECO:0000256" key="10">
    <source>
        <dbReference type="PIRSR" id="PIRSR000149-3"/>
    </source>
</evidence>
<evidence type="ECO:0000313" key="16">
    <source>
        <dbReference type="Proteomes" id="UP000032431"/>
    </source>
</evidence>
<gene>
    <name evidence="15" type="primary">GPD1</name>
    <name evidence="15" type="ORF">CCDG5_0448</name>
</gene>
<feature type="binding site" evidence="10">
    <location>
        <position position="35"/>
    </location>
    <ligand>
        <name>NAD(+)</name>
        <dbReference type="ChEBI" id="CHEBI:57540"/>
    </ligand>
</feature>
<comment type="function">
    <text evidence="1">Catalyzes the oxidative phosphorylation of glyceraldehyde 3-phosphate (G3P) to 1,3-bisphosphoglycerate (BPG) using the cofactor NAD. The first reaction step involves the formation of a hemiacetal intermediate between G3P and a cysteine residue, and this hemiacetal intermediate is then oxidized to a thioester, with concomitant reduction of NAD to NADH. The reduced NADH is then exchanged with the second NAD, and the thioester is attacked by a nucleophilic inorganic phosphate to produce BPG.</text>
</comment>
<reference evidence="16" key="1">
    <citation type="submission" date="2014-07" db="EMBL/GenBank/DDBJ databases">
        <authorList>
            <person name="Wibberg D."/>
        </authorList>
    </citation>
    <scope>NUCLEOTIDE SEQUENCE [LARGE SCALE GENOMIC DNA]</scope>
    <source>
        <strain evidence="16">DG5</strain>
    </source>
</reference>
<dbReference type="GO" id="GO:0050661">
    <property type="term" value="F:NADP binding"/>
    <property type="evidence" value="ECO:0007669"/>
    <property type="project" value="InterPro"/>
</dbReference>
<feature type="binding site" evidence="9">
    <location>
        <position position="236"/>
    </location>
    <ligand>
        <name>D-glyceraldehyde 3-phosphate</name>
        <dbReference type="ChEBI" id="CHEBI:59776"/>
    </ligand>
</feature>
<dbReference type="PANTHER" id="PTHR10836">
    <property type="entry name" value="GLYCERALDEHYDE 3-PHOSPHATE DEHYDROGENASE"/>
    <property type="match status" value="1"/>
</dbReference>
<evidence type="ECO:0000256" key="4">
    <source>
        <dbReference type="ARBA" id="ARBA00023002"/>
    </source>
</evidence>
<sequence>MGIKIGINGFGRIGRLVFRAAVANPDLYEIVGINDPFIDVDYMVYMVKYDTMHGRFNGDIKSENGKLVVNGHAICVYAEKEPAMIPWKECGAEYVVESTGVFTSSEKASAHLKAGAKKVVISAPAKDSVTPTFVCGVNFDKYTKDMNIVSNASCTTNCLAPLAKVINDNFGIVEGLMTTVHSTTATQKTVDGPSKKDWRGGRAAAGNIIPSSTGAAKACALVIPELKGKLTGMSFRVPTLDVSVVDLTCKLAKETTYEEICEVVKKASETTMKGVLGYTDEDVVSSDFLTDPRTSIFDAKAGIMLNPTFVKLVAWYDNEWGYSNKVLELIKHMAEVDAK</sequence>
<dbReference type="SMART" id="SM00846">
    <property type="entry name" value="Gp_dh_N"/>
    <property type="match status" value="1"/>
</dbReference>
<organism evidence="15 16">
    <name type="scientific">[Clostridium] cellulosi</name>
    <dbReference type="NCBI Taxonomy" id="29343"/>
    <lineage>
        <taxon>Bacteria</taxon>
        <taxon>Bacillati</taxon>
        <taxon>Bacillota</taxon>
        <taxon>Clostridia</taxon>
        <taxon>Eubacteriales</taxon>
        <taxon>Oscillospiraceae</taxon>
        <taxon>Oscillospiraceae incertae sedis</taxon>
    </lineage>
</organism>